<feature type="domain" description="Transglutaminase-like" evidence="2">
    <location>
        <begin position="482"/>
        <end position="543"/>
    </location>
</feature>
<dbReference type="EMBL" id="JABFIF010000010">
    <property type="protein sequence ID" value="NOH16080.1"/>
    <property type="molecule type" value="Genomic_DNA"/>
</dbReference>
<dbReference type="Gene3D" id="3.10.620.30">
    <property type="match status" value="1"/>
</dbReference>
<dbReference type="Proteomes" id="UP000528432">
    <property type="component" value="Unassembled WGS sequence"/>
</dbReference>
<organism evidence="3 4">
    <name type="scientific">Clostridium cochlearium</name>
    <dbReference type="NCBI Taxonomy" id="1494"/>
    <lineage>
        <taxon>Bacteria</taxon>
        <taxon>Bacillati</taxon>
        <taxon>Bacillota</taxon>
        <taxon>Clostridia</taxon>
        <taxon>Eubacteriales</taxon>
        <taxon>Clostridiaceae</taxon>
        <taxon>Clostridium</taxon>
    </lineage>
</organism>
<dbReference type="InterPro" id="IPR052557">
    <property type="entry name" value="CAP/Cytokinesis_protein"/>
</dbReference>
<dbReference type="Pfam" id="PF20578">
    <property type="entry name" value="aBig_2"/>
    <property type="match status" value="3"/>
</dbReference>
<reference evidence="3 4" key="1">
    <citation type="submission" date="2020-05" db="EMBL/GenBank/DDBJ databases">
        <title>Draft genome sequence of Clostridium cochlearium strain AGROS13 isolated from a sheep dairy farm in New Zealand.</title>
        <authorList>
            <person name="Gupta T.B."/>
            <person name="Jauregui R."/>
            <person name="Risson A.N."/>
            <person name="Brightwell G."/>
            <person name="Maclean P."/>
        </authorList>
    </citation>
    <scope>NUCLEOTIDE SEQUENCE [LARGE SCALE GENOMIC DNA]</scope>
    <source>
        <strain evidence="3 4">AGROS13</strain>
    </source>
</reference>
<evidence type="ECO:0000256" key="1">
    <source>
        <dbReference type="SAM" id="MobiDB-lite"/>
    </source>
</evidence>
<dbReference type="SMART" id="SM00460">
    <property type="entry name" value="TGc"/>
    <property type="match status" value="1"/>
</dbReference>
<dbReference type="InterPro" id="IPR038765">
    <property type="entry name" value="Papain-like_cys_pep_sf"/>
</dbReference>
<dbReference type="InterPro" id="IPR002931">
    <property type="entry name" value="Transglutaminase-like"/>
</dbReference>
<feature type="region of interest" description="Disordered" evidence="1">
    <location>
        <begin position="1"/>
        <end position="72"/>
    </location>
</feature>
<protein>
    <recommendedName>
        <fullName evidence="2">Transglutaminase-like domain-containing protein</fullName>
    </recommendedName>
</protein>
<dbReference type="InterPro" id="IPR046780">
    <property type="entry name" value="aBig_2"/>
</dbReference>
<accession>A0A7Y3V7F2</accession>
<dbReference type="PANTHER" id="PTHR46333">
    <property type="entry name" value="CYTOKINESIS PROTEIN 3"/>
    <property type="match status" value="1"/>
</dbReference>
<dbReference type="GO" id="GO:0005737">
    <property type="term" value="C:cytoplasm"/>
    <property type="evidence" value="ECO:0007669"/>
    <property type="project" value="TreeGrafter"/>
</dbReference>
<evidence type="ECO:0000313" key="4">
    <source>
        <dbReference type="Proteomes" id="UP000528432"/>
    </source>
</evidence>
<sequence>MKNISQDKITGKASDIVKEEVKKVQGQPKEDTKVDDKNDKEKEQKEKETKEKQEQAEKEMQKKLADTQSVQKAKDSLNLNNVDNVTSNINLPKDINGVSITWESNNASVLDEKGNVIRPSATNGDALVTLTATLTKDAAKETKEFIVTVKAKDFTDEELVDKVLSNLKIEGKLDSVVDNLKLITKDDQTDVNIIWASSSEAVVSNAGVVTRTDKDEDIILTATLKKGSVTKTKKFNIKVKAKEKDAQEELKLIANSLEIPNEDNIEKDINLPTSLDGANITWKSNKESVISNTGKVTRPQIGKSDEKVTLTATISKNSKNETKDFTLIVKAEQQLVANNKQEFNQILKQAIIDCKLTVDISLPNYDSNSSEYNFDDYQNLLVEIGEMDFGKPGVKGSCKNDGKGWIMTVEFEYRKDVDEVKRQKEATIKEAKRVVSDVIKQDMTDFQKELALHDYIVKTADYNSENYKNKATTLEDHTAYGVLVNHIGVCESYAKAMNLLLKEARIDCKYVTGFSKNNGVKGGGHAWNMVKLGGEWYNLDATWDDPVSDRNGADSLDKDTASMATVNHTYFNIPDSIFNNDHIRGDFEEKNYPKCTATKYSYYNMDVDEYTADGKLIEKVTTKDELDEKILEAIKNKEKTLSLRIKDFKMSQKELSDEFEAVAEKNRIGGFSWTTSSPDDYHVNYTIKW</sequence>
<dbReference type="SUPFAM" id="SSF54001">
    <property type="entry name" value="Cysteine proteinases"/>
    <property type="match status" value="1"/>
</dbReference>
<dbReference type="PANTHER" id="PTHR46333:SF2">
    <property type="entry name" value="CYTOKINESIS PROTEIN 3"/>
    <property type="match status" value="1"/>
</dbReference>
<evidence type="ECO:0000313" key="3">
    <source>
        <dbReference type="EMBL" id="NOH16080.1"/>
    </source>
</evidence>
<feature type="compositionally biased region" description="Basic and acidic residues" evidence="1">
    <location>
        <begin position="15"/>
        <end position="65"/>
    </location>
</feature>
<dbReference type="Pfam" id="PF01841">
    <property type="entry name" value="Transglut_core"/>
    <property type="match status" value="1"/>
</dbReference>
<comment type="caution">
    <text evidence="3">The sequence shown here is derived from an EMBL/GenBank/DDBJ whole genome shotgun (WGS) entry which is preliminary data.</text>
</comment>
<gene>
    <name evidence="3" type="ORF">HMJ28_06735</name>
</gene>
<name>A0A7Y3V7F2_CLOCO</name>
<proteinExistence type="predicted"/>
<evidence type="ECO:0000259" key="2">
    <source>
        <dbReference type="SMART" id="SM00460"/>
    </source>
</evidence>
<dbReference type="AlphaFoldDB" id="A0A7Y3V7F2"/>